<feature type="domain" description="DBF4-type" evidence="6">
    <location>
        <begin position="634"/>
        <end position="683"/>
    </location>
</feature>
<keyword evidence="7" id="KW-0347">Helicase</keyword>
<keyword evidence="7" id="KW-0547">Nucleotide-binding</keyword>
<evidence type="ECO:0000256" key="4">
    <source>
        <dbReference type="PROSITE-ProRule" id="PRU00600"/>
    </source>
</evidence>
<feature type="compositionally biased region" description="Basic and acidic residues" evidence="5">
    <location>
        <begin position="701"/>
        <end position="713"/>
    </location>
</feature>
<dbReference type="PANTHER" id="PTHR15375:SF26">
    <property type="entry name" value="PROTEIN CHIFFON"/>
    <property type="match status" value="1"/>
</dbReference>
<dbReference type="AlphaFoldDB" id="A0A2S5B2Y8"/>
<keyword evidence="7" id="KW-0378">Hydrolase</keyword>
<protein>
    <submittedName>
        <fullName evidence="7">Putative RNA helicase</fullName>
        <ecNumber evidence="7">3.6.4.13</ecNumber>
    </submittedName>
</protein>
<dbReference type="GO" id="GO:1901987">
    <property type="term" value="P:regulation of cell cycle phase transition"/>
    <property type="evidence" value="ECO:0007669"/>
    <property type="project" value="TreeGrafter"/>
</dbReference>
<dbReference type="InterPro" id="IPR038545">
    <property type="entry name" value="Znf_DBF_sf"/>
</dbReference>
<dbReference type="PROSITE" id="PS51265">
    <property type="entry name" value="ZF_DBF4"/>
    <property type="match status" value="1"/>
</dbReference>
<dbReference type="GO" id="GO:0003724">
    <property type="term" value="F:RNA helicase activity"/>
    <property type="evidence" value="ECO:0007669"/>
    <property type="project" value="UniProtKB-EC"/>
</dbReference>
<dbReference type="InterPro" id="IPR006572">
    <property type="entry name" value="Znf_DBF"/>
</dbReference>
<feature type="region of interest" description="Disordered" evidence="5">
    <location>
        <begin position="85"/>
        <end position="108"/>
    </location>
</feature>
<dbReference type="CDD" id="cd00027">
    <property type="entry name" value="BRCT"/>
    <property type="match status" value="1"/>
</dbReference>
<dbReference type="Pfam" id="PF07535">
    <property type="entry name" value="zf-DBF"/>
    <property type="match status" value="1"/>
</dbReference>
<keyword evidence="3" id="KW-0862">Zinc</keyword>
<evidence type="ECO:0000256" key="5">
    <source>
        <dbReference type="SAM" id="MobiDB-lite"/>
    </source>
</evidence>
<dbReference type="STRING" id="741276.A0A2S5B2Y8"/>
<feature type="compositionally biased region" description="Polar residues" evidence="5">
    <location>
        <begin position="1"/>
        <end position="33"/>
    </location>
</feature>
<dbReference type="InterPro" id="IPR055116">
    <property type="entry name" value="DBF4_BRCT"/>
</dbReference>
<dbReference type="GO" id="GO:0003676">
    <property type="term" value="F:nucleic acid binding"/>
    <property type="evidence" value="ECO:0007669"/>
    <property type="project" value="InterPro"/>
</dbReference>
<dbReference type="GO" id="GO:0043539">
    <property type="term" value="F:protein serine/threonine kinase activator activity"/>
    <property type="evidence" value="ECO:0007669"/>
    <property type="project" value="TreeGrafter"/>
</dbReference>
<evidence type="ECO:0000313" key="7">
    <source>
        <dbReference type="EMBL" id="POY71152.1"/>
    </source>
</evidence>
<dbReference type="GO" id="GO:0010571">
    <property type="term" value="P:positive regulation of nuclear cell cycle DNA replication"/>
    <property type="evidence" value="ECO:0007669"/>
    <property type="project" value="TreeGrafter"/>
</dbReference>
<dbReference type="Pfam" id="PF08630">
    <property type="entry name" value="Dfp1_Him1_M"/>
    <property type="match status" value="1"/>
</dbReference>
<dbReference type="SMART" id="SM00586">
    <property type="entry name" value="ZnF_DBF"/>
    <property type="match status" value="1"/>
</dbReference>
<dbReference type="InterPro" id="IPR051590">
    <property type="entry name" value="Replication_Regulatory_Kinase"/>
</dbReference>
<name>A0A2S5B2Y8_9BASI</name>
<evidence type="ECO:0000256" key="1">
    <source>
        <dbReference type="ARBA" id="ARBA00022723"/>
    </source>
</evidence>
<dbReference type="InterPro" id="IPR036420">
    <property type="entry name" value="BRCT_dom_sf"/>
</dbReference>
<dbReference type="Pfam" id="PF22437">
    <property type="entry name" value="DBF4_BRCT"/>
    <property type="match status" value="1"/>
</dbReference>
<keyword evidence="8" id="KW-1185">Reference proteome</keyword>
<feature type="region of interest" description="Disordered" evidence="5">
    <location>
        <begin position="698"/>
        <end position="727"/>
    </location>
</feature>
<dbReference type="EMBL" id="PJQD01000086">
    <property type="protein sequence ID" value="POY71152.1"/>
    <property type="molecule type" value="Genomic_DNA"/>
</dbReference>
<accession>A0A2S5B2Y8</accession>
<feature type="region of interest" description="Disordered" evidence="5">
    <location>
        <begin position="1"/>
        <end position="36"/>
    </location>
</feature>
<dbReference type="Gene3D" id="3.40.50.10190">
    <property type="entry name" value="BRCT domain"/>
    <property type="match status" value="1"/>
</dbReference>
<dbReference type="Proteomes" id="UP000237144">
    <property type="component" value="Unassembled WGS sequence"/>
</dbReference>
<organism evidence="7 8">
    <name type="scientific">Rhodotorula taiwanensis</name>
    <dbReference type="NCBI Taxonomy" id="741276"/>
    <lineage>
        <taxon>Eukaryota</taxon>
        <taxon>Fungi</taxon>
        <taxon>Dikarya</taxon>
        <taxon>Basidiomycota</taxon>
        <taxon>Pucciniomycotina</taxon>
        <taxon>Microbotryomycetes</taxon>
        <taxon>Sporidiobolales</taxon>
        <taxon>Sporidiobolaceae</taxon>
        <taxon>Rhodotorula</taxon>
    </lineage>
</organism>
<evidence type="ECO:0000259" key="6">
    <source>
        <dbReference type="PROSITE" id="PS51265"/>
    </source>
</evidence>
<comment type="caution">
    <text evidence="7">The sequence shown here is derived from an EMBL/GenBank/DDBJ whole genome shotgun (WGS) entry which is preliminary data.</text>
</comment>
<keyword evidence="2 4" id="KW-0863">Zinc-finger</keyword>
<dbReference type="InterPro" id="IPR013939">
    <property type="entry name" value="Regulatory_Dfp1/Him1"/>
</dbReference>
<reference evidence="7 8" key="1">
    <citation type="journal article" date="2018" name="Front. Microbiol.">
        <title>Prospects for Fungal Bioremediation of Acidic Radioactive Waste Sites: Characterization and Genome Sequence of Rhodotorula taiwanensis MD1149.</title>
        <authorList>
            <person name="Tkavc R."/>
            <person name="Matrosova V.Y."/>
            <person name="Grichenko O.E."/>
            <person name="Gostincar C."/>
            <person name="Volpe R.P."/>
            <person name="Klimenkova P."/>
            <person name="Gaidamakova E.K."/>
            <person name="Zhou C.E."/>
            <person name="Stewart B.J."/>
            <person name="Lyman M.G."/>
            <person name="Malfatti S.A."/>
            <person name="Rubinfeld B."/>
            <person name="Courtot M."/>
            <person name="Singh J."/>
            <person name="Dalgard C.L."/>
            <person name="Hamilton T."/>
            <person name="Frey K.G."/>
            <person name="Gunde-Cimerman N."/>
            <person name="Dugan L."/>
            <person name="Daly M.J."/>
        </authorList>
    </citation>
    <scope>NUCLEOTIDE SEQUENCE [LARGE SCALE GENOMIC DNA]</scope>
    <source>
        <strain evidence="7 8">MD1149</strain>
    </source>
</reference>
<dbReference type="SUPFAM" id="SSF52113">
    <property type="entry name" value="BRCT domain"/>
    <property type="match status" value="1"/>
</dbReference>
<sequence length="760" mass="81404">MSAIETTPNSSRFATQSQNSRTHSVRTATTSALDDQLPPARPVFLESALFINALAGPSRQPPALGVKNANGATSVPMQTTRVDGRSLGSAALPPGVGKDSKAGAAPPTRKRTVADAIDRENLHVAPVAGDERANKRLRANAGDMTMLAAASVTADAITAKRKQRKIDRGAGIEKLQQDTQQWRQKYRKAFPSFTFYFDAIDEATQLTLGVAVKRLGASVDNFFSKKVTHVVTTRPIPTASTSAVTGAGKENVESGSAGKANTSAAGRARKPTARSPKIYELPNGHRVRHPEGPLDQNPFIDSQDILAKAVDFGLKIWSCDKLQLIVDRINQVSPHKDKKGLQRDPSLPTLLRDEQLYGTRERDPVVPRNDMYYFPPNKMYLFVEDSTGEHRPIVIKEYDKPKRHEDPTWPILWGGVEGRTGFYHYDGPEITYERRVPPPAPAPVPAAGGATGYGSTAARAVAPNLRRAVSLQNVTRHQQAQYAQQGGAAAHAGVGRGEYLAASGNSQIITSNIASATSTAARSGAAQANRNGANPFVDKRLAVLSNRNVSVSGGMFAGSATSASASGAASAAGSGGVTSATAAVATLSASEGRSRVAALKRTARPTAGLKRSISVDAGLNPPRTAAPPAPPREEVKKPGYCENCRIKYDDFTTHVVSSKHRRFALNPKNWFDLDALLEKIERPVYCIELEEEPVRSPISLHESELDQDERRGSSEGSELQCDDSGYHETSVAVGHVVKEMEGMLAEASAMLSDDGDDDEL</sequence>
<dbReference type="PANTHER" id="PTHR15375">
    <property type="entry name" value="ACTIVATOR OF S-PHASE KINASE-RELATED"/>
    <property type="match status" value="1"/>
</dbReference>
<dbReference type="Gene3D" id="6.10.250.3410">
    <property type="entry name" value="DBF zinc finger"/>
    <property type="match status" value="1"/>
</dbReference>
<dbReference type="GO" id="GO:0008270">
    <property type="term" value="F:zinc ion binding"/>
    <property type="evidence" value="ECO:0007669"/>
    <property type="project" value="UniProtKB-KW"/>
</dbReference>
<dbReference type="GO" id="GO:0016787">
    <property type="term" value="F:hydrolase activity"/>
    <property type="evidence" value="ECO:0007669"/>
    <property type="project" value="UniProtKB-KW"/>
</dbReference>
<feature type="region of interest" description="Disordered" evidence="5">
    <location>
        <begin position="614"/>
        <end position="636"/>
    </location>
</feature>
<dbReference type="GO" id="GO:0031431">
    <property type="term" value="C:Dbf4-dependent protein kinase complex"/>
    <property type="evidence" value="ECO:0007669"/>
    <property type="project" value="TreeGrafter"/>
</dbReference>
<dbReference type="FunFam" id="6.10.250.3410:FF:000001">
    <property type="entry name" value="Protein DBF4 homolog A"/>
    <property type="match status" value="1"/>
</dbReference>
<evidence type="ECO:0000256" key="3">
    <source>
        <dbReference type="ARBA" id="ARBA00022833"/>
    </source>
</evidence>
<proteinExistence type="predicted"/>
<dbReference type="OrthoDB" id="21380at2759"/>
<feature type="region of interest" description="Disordered" evidence="5">
    <location>
        <begin position="240"/>
        <end position="294"/>
    </location>
</feature>
<dbReference type="EC" id="3.6.4.13" evidence="7"/>
<gene>
    <name evidence="7" type="ORF">BMF94_5909</name>
</gene>
<keyword evidence="7" id="KW-0067">ATP-binding</keyword>
<evidence type="ECO:0000313" key="8">
    <source>
        <dbReference type="Proteomes" id="UP000237144"/>
    </source>
</evidence>
<evidence type="ECO:0000256" key="2">
    <source>
        <dbReference type="ARBA" id="ARBA00022771"/>
    </source>
</evidence>
<keyword evidence="1" id="KW-0479">Metal-binding</keyword>